<sequence>MMENQFTSMVAATGLAVVHSVLFVEPIYQSIFDCMALYDCNDDFYFVFEVMNRLSMVSIEISLNCSSQKQFNGVKPYLRVGQSTSPFRIIIINGNGSFFLVFKEKLVNVVNL</sequence>
<dbReference type="Proteomes" id="UP000606786">
    <property type="component" value="Unassembled WGS sequence"/>
</dbReference>
<comment type="caution">
    <text evidence="1">The sequence shown here is derived from an EMBL/GenBank/DDBJ whole genome shotgun (WGS) entry which is preliminary data.</text>
</comment>
<name>A0A811UM54_CERCA</name>
<keyword evidence="2" id="KW-1185">Reference proteome</keyword>
<evidence type="ECO:0000313" key="1">
    <source>
        <dbReference type="EMBL" id="CAD7000272.1"/>
    </source>
</evidence>
<evidence type="ECO:0000313" key="2">
    <source>
        <dbReference type="Proteomes" id="UP000606786"/>
    </source>
</evidence>
<organism evidence="1 2">
    <name type="scientific">Ceratitis capitata</name>
    <name type="common">Mediterranean fruit fly</name>
    <name type="synonym">Tephritis capitata</name>
    <dbReference type="NCBI Taxonomy" id="7213"/>
    <lineage>
        <taxon>Eukaryota</taxon>
        <taxon>Metazoa</taxon>
        <taxon>Ecdysozoa</taxon>
        <taxon>Arthropoda</taxon>
        <taxon>Hexapoda</taxon>
        <taxon>Insecta</taxon>
        <taxon>Pterygota</taxon>
        <taxon>Neoptera</taxon>
        <taxon>Endopterygota</taxon>
        <taxon>Diptera</taxon>
        <taxon>Brachycera</taxon>
        <taxon>Muscomorpha</taxon>
        <taxon>Tephritoidea</taxon>
        <taxon>Tephritidae</taxon>
        <taxon>Ceratitis</taxon>
        <taxon>Ceratitis</taxon>
    </lineage>
</organism>
<dbReference type="EMBL" id="CAJHJT010000012">
    <property type="protein sequence ID" value="CAD7000272.1"/>
    <property type="molecule type" value="Genomic_DNA"/>
</dbReference>
<protein>
    <submittedName>
        <fullName evidence="1">(Mediterranean fruit fly) hypothetical protein</fullName>
    </submittedName>
</protein>
<gene>
    <name evidence="1" type="ORF">CCAP1982_LOCUS8762</name>
</gene>
<accession>A0A811UM54</accession>
<proteinExistence type="predicted"/>
<reference evidence="1" key="1">
    <citation type="submission" date="2020-11" db="EMBL/GenBank/DDBJ databases">
        <authorList>
            <person name="Whitehead M."/>
        </authorList>
    </citation>
    <scope>NUCLEOTIDE SEQUENCE</scope>
    <source>
        <strain evidence="1">EGII</strain>
    </source>
</reference>
<dbReference type="AlphaFoldDB" id="A0A811UM54"/>